<keyword evidence="1" id="KW-0732">Signal</keyword>
<dbReference type="RefSeq" id="WP_187722376.1">
    <property type="nucleotide sequence ID" value="NZ_BAABBL010000006.1"/>
</dbReference>
<dbReference type="PROSITE" id="PS51257">
    <property type="entry name" value="PROKAR_LIPOPROTEIN"/>
    <property type="match status" value="1"/>
</dbReference>
<dbReference type="KEGG" id="tdf:H9L22_08660"/>
<accession>A0A7H0H9S1</accession>
<protein>
    <submittedName>
        <fullName evidence="2">Uncharacterized protein</fullName>
    </submittedName>
</protein>
<name>A0A7H0H9S1_9ACTN</name>
<proteinExistence type="predicted"/>
<feature type="chain" id="PRO_5028893477" evidence="1">
    <location>
        <begin position="23"/>
        <end position="135"/>
    </location>
</feature>
<sequence>MRRILAGMVAVVALVGCSAAPASPTPTPTSPSAAVSVPADAVTLRDLGLTNAPEGVSLPKGAVVSDMINMGNNVTAVVVSPSGAEVAEHLRTTLPAAGFTITADGADSLLFEGGAWQGAFTVNGEVAALSLRTDR</sequence>
<evidence type="ECO:0000313" key="3">
    <source>
        <dbReference type="Proteomes" id="UP000516117"/>
    </source>
</evidence>
<feature type="signal peptide" evidence="1">
    <location>
        <begin position="1"/>
        <end position="22"/>
    </location>
</feature>
<evidence type="ECO:0000313" key="2">
    <source>
        <dbReference type="EMBL" id="QNP57287.1"/>
    </source>
</evidence>
<reference evidence="2 3" key="1">
    <citation type="submission" date="2020-08" db="EMBL/GenBank/DDBJ databases">
        <title>Genome sequence of Tessaracoccus defluvii JCM 17540T.</title>
        <authorList>
            <person name="Hyun D.-W."/>
            <person name="Bae J.-W."/>
        </authorList>
    </citation>
    <scope>NUCLEOTIDE SEQUENCE [LARGE SCALE GENOMIC DNA]</scope>
    <source>
        <strain evidence="2 3">JCM 17540</strain>
    </source>
</reference>
<keyword evidence="3" id="KW-1185">Reference proteome</keyword>
<dbReference type="EMBL" id="CP060789">
    <property type="protein sequence ID" value="QNP57287.1"/>
    <property type="molecule type" value="Genomic_DNA"/>
</dbReference>
<dbReference type="Proteomes" id="UP000516117">
    <property type="component" value="Chromosome"/>
</dbReference>
<organism evidence="2 3">
    <name type="scientific">Tessaracoccus defluvii</name>
    <dbReference type="NCBI Taxonomy" id="1285901"/>
    <lineage>
        <taxon>Bacteria</taxon>
        <taxon>Bacillati</taxon>
        <taxon>Actinomycetota</taxon>
        <taxon>Actinomycetes</taxon>
        <taxon>Propionibacteriales</taxon>
        <taxon>Propionibacteriaceae</taxon>
        <taxon>Tessaracoccus</taxon>
    </lineage>
</organism>
<dbReference type="AlphaFoldDB" id="A0A7H0H9S1"/>
<gene>
    <name evidence="2" type="ORF">H9L22_08660</name>
</gene>
<evidence type="ECO:0000256" key="1">
    <source>
        <dbReference type="SAM" id="SignalP"/>
    </source>
</evidence>